<dbReference type="OrthoDB" id="9810298at2"/>
<dbReference type="AlphaFoldDB" id="C7MKX4"/>
<dbReference type="EC" id="2.5.1.61" evidence="8"/>
<dbReference type="GO" id="GO:0004418">
    <property type="term" value="F:hydroxymethylbilane synthase activity"/>
    <property type="evidence" value="ECO:0007669"/>
    <property type="project" value="UniProtKB-UniRule"/>
</dbReference>
<evidence type="ECO:0000256" key="4">
    <source>
        <dbReference type="ARBA" id="ARBA00011245"/>
    </source>
</evidence>
<dbReference type="Gene3D" id="3.30.160.40">
    <property type="entry name" value="Porphobilinogen deaminase, C-terminal domain"/>
    <property type="match status" value="1"/>
</dbReference>
<dbReference type="UniPathway" id="UPA00251">
    <property type="reaction ID" value="UER00319"/>
</dbReference>
<protein>
    <recommendedName>
        <fullName evidence="8">Porphobilinogen deaminase</fullName>
        <shortName evidence="8">PBG</shortName>
        <ecNumber evidence="8">2.5.1.61</ecNumber>
    </recommendedName>
    <alternativeName>
        <fullName evidence="8">Hydroxymethylbilane synthase</fullName>
        <shortName evidence="8">HMBS</shortName>
    </alternativeName>
    <alternativeName>
        <fullName evidence="8">Pre-uroporphyrinogen synthase</fullName>
    </alternativeName>
</protein>
<keyword evidence="12" id="KW-1185">Reference proteome</keyword>
<dbReference type="EMBL" id="CP001682">
    <property type="protein sequence ID" value="ACU94921.1"/>
    <property type="molecule type" value="Genomic_DNA"/>
</dbReference>
<dbReference type="FunFam" id="3.40.190.10:FF:000004">
    <property type="entry name" value="Porphobilinogen deaminase"/>
    <property type="match status" value="1"/>
</dbReference>
<proteinExistence type="inferred from homology"/>
<evidence type="ECO:0000256" key="8">
    <source>
        <dbReference type="HAMAP-Rule" id="MF_00260"/>
    </source>
</evidence>
<sequence>MTDKTITIGTRGSKLALWQAEKVRALIQATFPEVHCAVKVIRTKGDKILDVALSKIGDKGLFTKELERCLLEGEVDVCVHSMKDMPTVLPKGLFIAGVTERAYPNDVIVASAKGLTLSDLPAGARVATGSLRRVAQLARLRPDVTACEIRGNIDTRIGRVLAGEFDAAILAAAGLYRLGLEEQISSLIPTEEMIPAVGQGAIALEARADDREVAHLCTAISHQPTLRAVEAERYIMRALEGGCQVPMGAYATESEDEQGRRMIHIDAFVATLDGTRFLRAQASTPVDQAIEAAGKIVDDLVSQGATEILEALR</sequence>
<keyword evidence="6 8" id="KW-0627">Porphyrin biosynthesis</keyword>
<feature type="modified residue" description="S-(dipyrrolylmethanemethyl)cysteine" evidence="8">
    <location>
        <position position="243"/>
    </location>
</feature>
<dbReference type="HAMAP" id="MF_00260">
    <property type="entry name" value="Porphobil_deam"/>
    <property type="match status" value="1"/>
</dbReference>
<dbReference type="Pfam" id="PF01379">
    <property type="entry name" value="Porphobil_deam"/>
    <property type="match status" value="1"/>
</dbReference>
<feature type="domain" description="Porphobilinogen deaminase C-terminal" evidence="10">
    <location>
        <begin position="227"/>
        <end position="296"/>
    </location>
</feature>
<dbReference type="KEGG" id="ccu:Ccur_12370"/>
<feature type="domain" description="Porphobilinogen deaminase N-terminal" evidence="9">
    <location>
        <begin position="6"/>
        <end position="214"/>
    </location>
</feature>
<evidence type="ECO:0000256" key="7">
    <source>
        <dbReference type="ARBA" id="ARBA00048169"/>
    </source>
</evidence>
<dbReference type="InterPro" id="IPR022417">
    <property type="entry name" value="Porphobilin_deaminase_N"/>
</dbReference>
<dbReference type="GO" id="GO:0005737">
    <property type="term" value="C:cytoplasm"/>
    <property type="evidence" value="ECO:0007669"/>
    <property type="project" value="UniProtKB-UniRule"/>
</dbReference>
<evidence type="ECO:0000259" key="9">
    <source>
        <dbReference type="Pfam" id="PF01379"/>
    </source>
</evidence>
<dbReference type="InterPro" id="IPR000860">
    <property type="entry name" value="HemC"/>
</dbReference>
<reference evidence="11 12" key="1">
    <citation type="journal article" date="2009" name="Stand. Genomic Sci.">
        <title>Complete genome sequence of Cryptobacterium curtum type strain (12-3).</title>
        <authorList>
            <person name="Mavrommatis K."/>
            <person name="Pukall R."/>
            <person name="Rohde C."/>
            <person name="Chen F."/>
            <person name="Sims D."/>
            <person name="Brettin T."/>
            <person name="Kuske C."/>
            <person name="Detter J.C."/>
            <person name="Han C."/>
            <person name="Lapidus A."/>
            <person name="Copeland A."/>
            <person name="Glavina Del Rio T."/>
            <person name="Nolan M."/>
            <person name="Lucas S."/>
            <person name="Tice H."/>
            <person name="Cheng J.F."/>
            <person name="Bruce D."/>
            <person name="Goodwin L."/>
            <person name="Pitluck S."/>
            <person name="Ovchinnikova G."/>
            <person name="Pati A."/>
            <person name="Ivanova N."/>
            <person name="Chen A."/>
            <person name="Palaniappan K."/>
            <person name="Chain P."/>
            <person name="D'haeseleer P."/>
            <person name="Goker M."/>
            <person name="Bristow J."/>
            <person name="Eisen J.A."/>
            <person name="Markowitz V."/>
            <person name="Hugenholtz P."/>
            <person name="Rohde M."/>
            <person name="Klenk H.P."/>
            <person name="Kyrpides N.C."/>
        </authorList>
    </citation>
    <scope>NUCLEOTIDE SEQUENCE [LARGE SCALE GENOMIC DNA]</scope>
    <source>
        <strain evidence="12">ATCC 700683 / DSM 15641 / 12-3</strain>
    </source>
</reference>
<gene>
    <name evidence="8" type="primary">hemC</name>
    <name evidence="11" type="ordered locus">Ccur_12370</name>
</gene>
<dbReference type="InterPro" id="IPR022419">
    <property type="entry name" value="Porphobilin_deaminase_cofac_BS"/>
</dbReference>
<dbReference type="GO" id="GO:0006782">
    <property type="term" value="P:protoporphyrinogen IX biosynthetic process"/>
    <property type="evidence" value="ECO:0007669"/>
    <property type="project" value="UniProtKB-UniRule"/>
</dbReference>
<evidence type="ECO:0000256" key="6">
    <source>
        <dbReference type="ARBA" id="ARBA00023244"/>
    </source>
</evidence>
<comment type="miscellaneous">
    <text evidence="8">The porphobilinogen subunits are added to the dipyrromethane group.</text>
</comment>
<accession>C7MKX4</accession>
<dbReference type="HOGENOM" id="CLU_019704_0_2_11"/>
<dbReference type="eggNOG" id="COG0181">
    <property type="taxonomic scope" value="Bacteria"/>
</dbReference>
<dbReference type="SUPFAM" id="SSF53850">
    <property type="entry name" value="Periplasmic binding protein-like II"/>
    <property type="match status" value="1"/>
</dbReference>
<comment type="catalytic activity">
    <reaction evidence="7 8">
        <text>4 porphobilinogen + H2O = hydroxymethylbilane + 4 NH4(+)</text>
        <dbReference type="Rhea" id="RHEA:13185"/>
        <dbReference type="ChEBI" id="CHEBI:15377"/>
        <dbReference type="ChEBI" id="CHEBI:28938"/>
        <dbReference type="ChEBI" id="CHEBI:57845"/>
        <dbReference type="ChEBI" id="CHEBI:58126"/>
        <dbReference type="EC" id="2.5.1.61"/>
    </reaction>
</comment>
<evidence type="ECO:0000313" key="12">
    <source>
        <dbReference type="Proteomes" id="UP000000954"/>
    </source>
</evidence>
<comment type="cofactor">
    <cofactor evidence="8">
        <name>dipyrromethane</name>
        <dbReference type="ChEBI" id="CHEBI:60342"/>
    </cofactor>
    <text evidence="8">Binds 1 dipyrromethane group covalently.</text>
</comment>
<evidence type="ECO:0000313" key="11">
    <source>
        <dbReference type="EMBL" id="ACU94921.1"/>
    </source>
</evidence>
<dbReference type="InterPro" id="IPR022418">
    <property type="entry name" value="Porphobilinogen_deaminase_C"/>
</dbReference>
<dbReference type="FunFam" id="3.40.190.10:FF:000005">
    <property type="entry name" value="Porphobilinogen deaminase"/>
    <property type="match status" value="1"/>
</dbReference>
<name>C7MKX4_CRYCD</name>
<dbReference type="PROSITE" id="PS00533">
    <property type="entry name" value="PORPHOBILINOGEN_DEAM"/>
    <property type="match status" value="1"/>
</dbReference>
<dbReference type="Proteomes" id="UP000000954">
    <property type="component" value="Chromosome"/>
</dbReference>
<comment type="similarity">
    <text evidence="3 8">Belongs to the HMBS family.</text>
</comment>
<comment type="subunit">
    <text evidence="4 8">Monomer.</text>
</comment>
<dbReference type="STRING" id="469378.Ccur_12370"/>
<comment type="function">
    <text evidence="1 8">Tetrapolymerization of the monopyrrole PBG into the hydroxymethylbilane pre-uroporphyrinogen in several discrete steps.</text>
</comment>
<dbReference type="PIRSF" id="PIRSF001438">
    <property type="entry name" value="4pyrrol_synth_OHMeBilane_synth"/>
    <property type="match status" value="1"/>
</dbReference>
<evidence type="ECO:0000256" key="1">
    <source>
        <dbReference type="ARBA" id="ARBA00002869"/>
    </source>
</evidence>
<comment type="pathway">
    <text evidence="2 8">Porphyrin-containing compound metabolism; protoporphyrin-IX biosynthesis; coproporphyrinogen-III from 5-aminolevulinate: step 2/4.</text>
</comment>
<dbReference type="SUPFAM" id="SSF54782">
    <property type="entry name" value="Porphobilinogen deaminase (hydroxymethylbilane synthase), C-terminal domain"/>
    <property type="match status" value="1"/>
</dbReference>
<dbReference type="Pfam" id="PF03900">
    <property type="entry name" value="Porphobil_deamC"/>
    <property type="match status" value="1"/>
</dbReference>
<dbReference type="InterPro" id="IPR036803">
    <property type="entry name" value="Porphobilinogen_deaminase_C_sf"/>
</dbReference>
<evidence type="ECO:0000256" key="5">
    <source>
        <dbReference type="ARBA" id="ARBA00022679"/>
    </source>
</evidence>
<dbReference type="NCBIfam" id="TIGR00212">
    <property type="entry name" value="hemC"/>
    <property type="match status" value="1"/>
</dbReference>
<evidence type="ECO:0000259" key="10">
    <source>
        <dbReference type="Pfam" id="PF03900"/>
    </source>
</evidence>
<keyword evidence="5 8" id="KW-0808">Transferase</keyword>
<organism evidence="11 12">
    <name type="scientific">Cryptobacterium curtum (strain ATCC 700683 / DSM 15641 / CCUG 43107 / 12-3)</name>
    <dbReference type="NCBI Taxonomy" id="469378"/>
    <lineage>
        <taxon>Bacteria</taxon>
        <taxon>Bacillati</taxon>
        <taxon>Actinomycetota</taxon>
        <taxon>Coriobacteriia</taxon>
        <taxon>Eggerthellales</taxon>
        <taxon>Eggerthellaceae</taxon>
        <taxon>Cryptobacterium</taxon>
    </lineage>
</organism>
<evidence type="ECO:0000256" key="3">
    <source>
        <dbReference type="ARBA" id="ARBA00005638"/>
    </source>
</evidence>
<dbReference type="PANTHER" id="PTHR11557">
    <property type="entry name" value="PORPHOBILINOGEN DEAMINASE"/>
    <property type="match status" value="1"/>
</dbReference>
<dbReference type="Gene3D" id="3.40.190.10">
    <property type="entry name" value="Periplasmic binding protein-like II"/>
    <property type="match status" value="2"/>
</dbReference>
<dbReference type="PRINTS" id="PR00151">
    <property type="entry name" value="PORPHBDMNASE"/>
</dbReference>
<evidence type="ECO:0000256" key="2">
    <source>
        <dbReference type="ARBA" id="ARBA00004735"/>
    </source>
</evidence>
<dbReference type="RefSeq" id="WP_015778784.1">
    <property type="nucleotide sequence ID" value="NC_013170.1"/>
</dbReference>
<dbReference type="PANTHER" id="PTHR11557:SF0">
    <property type="entry name" value="PORPHOBILINOGEN DEAMINASE"/>
    <property type="match status" value="1"/>
</dbReference>